<reference evidence="1 2" key="1">
    <citation type="submission" date="2021-06" db="EMBL/GenBank/DDBJ databases">
        <authorList>
            <person name="Kallberg Y."/>
            <person name="Tangrot J."/>
            <person name="Rosling A."/>
        </authorList>
    </citation>
    <scope>NUCLEOTIDE SEQUENCE [LARGE SCALE GENOMIC DNA]</scope>
    <source>
        <strain evidence="1 2">120-4 pot B 10/14</strain>
    </source>
</reference>
<evidence type="ECO:0000313" key="1">
    <source>
        <dbReference type="EMBL" id="CAG8834861.1"/>
    </source>
</evidence>
<name>A0ABN7WKX5_GIGMA</name>
<organism evidence="1 2">
    <name type="scientific">Gigaspora margarita</name>
    <dbReference type="NCBI Taxonomy" id="4874"/>
    <lineage>
        <taxon>Eukaryota</taxon>
        <taxon>Fungi</taxon>
        <taxon>Fungi incertae sedis</taxon>
        <taxon>Mucoromycota</taxon>
        <taxon>Glomeromycotina</taxon>
        <taxon>Glomeromycetes</taxon>
        <taxon>Diversisporales</taxon>
        <taxon>Gigasporaceae</taxon>
        <taxon>Gigaspora</taxon>
    </lineage>
</organism>
<evidence type="ECO:0000313" key="2">
    <source>
        <dbReference type="Proteomes" id="UP000789901"/>
    </source>
</evidence>
<proteinExistence type="predicted"/>
<comment type="caution">
    <text evidence="1">The sequence shown here is derived from an EMBL/GenBank/DDBJ whole genome shotgun (WGS) entry which is preliminary data.</text>
</comment>
<protein>
    <submittedName>
        <fullName evidence="1">7880_t:CDS:1</fullName>
    </submittedName>
</protein>
<accession>A0ABN7WKX5</accession>
<keyword evidence="2" id="KW-1185">Reference proteome</keyword>
<sequence>LKELRKAIEYLVLMLSSESECCNRLDSEYLKSINLTKNEWRLLDNLILLLKPFYEATNIFSDSSYPTHNLIYLTMRLLIKKFAPSYEQTEDDYADLLFEPSSRHVKEKFYLRVVQGQKKKQVYNKTKKNIHGSQFKDRWLIELPVTNEMLCDLVKTTSYFSLKEYWKVTIFDTVRTLCAKEKYYQPSIRLDESVSAPVYEPITTNDLITDLYSSEELDDKIYDKTKADRYLHELIEKKGYNLLTW</sequence>
<gene>
    <name evidence="1" type="ORF">GMARGA_LOCUS32279</name>
</gene>
<dbReference type="EMBL" id="CAJVQB010050283">
    <property type="protein sequence ID" value="CAG8834861.1"/>
    <property type="molecule type" value="Genomic_DNA"/>
</dbReference>
<dbReference type="Proteomes" id="UP000789901">
    <property type="component" value="Unassembled WGS sequence"/>
</dbReference>
<feature type="non-terminal residue" evidence="1">
    <location>
        <position position="1"/>
    </location>
</feature>